<sequence length="59" mass="6721">MFDMNMVKEKREILTFVCVGVINTIVGLTSIYFLLNIVAIGYWPATFFGNAFAMVLSYF</sequence>
<name>W4RJY4_9BACI</name>
<feature type="transmembrane region" description="Helical" evidence="1">
    <location>
        <begin position="40"/>
        <end position="58"/>
    </location>
</feature>
<dbReference type="Proteomes" id="UP000018949">
    <property type="component" value="Unassembled WGS sequence"/>
</dbReference>
<evidence type="ECO:0000313" key="3">
    <source>
        <dbReference type="Proteomes" id="UP000018949"/>
    </source>
</evidence>
<dbReference type="AlphaFoldDB" id="W4RJY4"/>
<keyword evidence="1" id="KW-0472">Membrane</keyword>
<comment type="caution">
    <text evidence="2">The sequence shown here is derived from an EMBL/GenBank/DDBJ whole genome shotgun (WGS) entry which is preliminary data.</text>
</comment>
<keyword evidence="1" id="KW-0812">Transmembrane</keyword>
<keyword evidence="1" id="KW-1133">Transmembrane helix</keyword>
<accession>W4RJY4</accession>
<evidence type="ECO:0008006" key="4">
    <source>
        <dbReference type="Google" id="ProtNLM"/>
    </source>
</evidence>
<protein>
    <recommendedName>
        <fullName evidence="4">GtrA-like protein domain-containing protein</fullName>
    </recommendedName>
</protein>
<reference evidence="2 3" key="1">
    <citation type="submission" date="2013-12" db="EMBL/GenBank/DDBJ databases">
        <title>NBRP : Genome information of microbial organism related human and environment.</title>
        <authorList>
            <person name="Hattori M."/>
            <person name="Oshima K."/>
            <person name="Inaba H."/>
            <person name="Suda W."/>
            <person name="Sakamoto M."/>
            <person name="Iino T."/>
            <person name="Kitahara M."/>
            <person name="Oshida Y."/>
            <person name="Iida T."/>
            <person name="Kudo T."/>
            <person name="Itoh T."/>
            <person name="Ahmed I."/>
            <person name="Ohkuma M."/>
        </authorList>
    </citation>
    <scope>NUCLEOTIDE SEQUENCE [LARGE SCALE GENOMIC DNA]</scope>
    <source>
        <strain evidence="2 3">JCM 21738</strain>
    </source>
</reference>
<proteinExistence type="predicted"/>
<gene>
    <name evidence="2" type="ORF">JCM21738_885</name>
</gene>
<keyword evidence="3" id="KW-1185">Reference proteome</keyword>
<dbReference type="EMBL" id="BAUW01000006">
    <property type="protein sequence ID" value="GAE44198.1"/>
    <property type="molecule type" value="Genomic_DNA"/>
</dbReference>
<feature type="transmembrane region" description="Helical" evidence="1">
    <location>
        <begin position="12"/>
        <end position="34"/>
    </location>
</feature>
<evidence type="ECO:0000256" key="1">
    <source>
        <dbReference type="SAM" id="Phobius"/>
    </source>
</evidence>
<evidence type="ECO:0000313" key="2">
    <source>
        <dbReference type="EMBL" id="GAE44198.1"/>
    </source>
</evidence>
<organism evidence="2 3">
    <name type="scientific">Mesobacillus boroniphilus JCM 21738</name>
    <dbReference type="NCBI Taxonomy" id="1294265"/>
    <lineage>
        <taxon>Bacteria</taxon>
        <taxon>Bacillati</taxon>
        <taxon>Bacillota</taxon>
        <taxon>Bacilli</taxon>
        <taxon>Bacillales</taxon>
        <taxon>Bacillaceae</taxon>
        <taxon>Mesobacillus</taxon>
    </lineage>
</organism>